<gene>
    <name evidence="2" type="ORF">PGT21_014688</name>
    <name evidence="3" type="ORF">PGTUg99_004131</name>
</gene>
<dbReference type="EMBL" id="VSWC01000118">
    <property type="protein sequence ID" value="KAA1084025.1"/>
    <property type="molecule type" value="Genomic_DNA"/>
</dbReference>
<protein>
    <submittedName>
        <fullName evidence="3">Uncharacterized protein</fullName>
    </submittedName>
</protein>
<name>A0A5B0NZP2_PUCGR</name>
<dbReference type="AlphaFoldDB" id="A0A5B0NZP2"/>
<evidence type="ECO:0000313" key="2">
    <source>
        <dbReference type="EMBL" id="KAA1084025.1"/>
    </source>
</evidence>
<dbReference type="Proteomes" id="UP000324748">
    <property type="component" value="Unassembled WGS sequence"/>
</dbReference>
<dbReference type="Proteomes" id="UP000325313">
    <property type="component" value="Unassembled WGS sequence"/>
</dbReference>
<keyword evidence="4" id="KW-1185">Reference proteome</keyword>
<dbReference type="OrthoDB" id="10413439at2759"/>
<dbReference type="PANTHER" id="PTHR33069:SF3">
    <property type="entry name" value="DYNEIN HEAVY CHAIN TAIL DOMAIN-CONTAINING PROTEIN"/>
    <property type="match status" value="1"/>
</dbReference>
<evidence type="ECO:0000256" key="1">
    <source>
        <dbReference type="SAM" id="MobiDB-lite"/>
    </source>
</evidence>
<reference evidence="4 5" key="1">
    <citation type="submission" date="2019-05" db="EMBL/GenBank/DDBJ databases">
        <title>Emergence of the Ug99 lineage of the wheat stem rust pathogen through somatic hybridization.</title>
        <authorList>
            <person name="Li F."/>
            <person name="Upadhyaya N.M."/>
            <person name="Sperschneider J."/>
            <person name="Matny O."/>
            <person name="Nguyen-Phuc H."/>
            <person name="Mago R."/>
            <person name="Raley C."/>
            <person name="Miller M.E."/>
            <person name="Silverstein K.A.T."/>
            <person name="Henningsen E."/>
            <person name="Hirsch C.D."/>
            <person name="Visser B."/>
            <person name="Pretorius Z.A."/>
            <person name="Steffenson B.J."/>
            <person name="Schwessinger B."/>
            <person name="Dodds P.N."/>
            <person name="Figueroa M."/>
        </authorList>
    </citation>
    <scope>NUCLEOTIDE SEQUENCE [LARGE SCALE GENOMIC DNA]</scope>
    <source>
        <strain evidence="2">21-0</strain>
        <strain evidence="3 5">Ug99</strain>
    </source>
</reference>
<dbReference type="EMBL" id="VDEP01000375">
    <property type="protein sequence ID" value="KAA1093258.1"/>
    <property type="molecule type" value="Genomic_DNA"/>
</dbReference>
<feature type="region of interest" description="Disordered" evidence="1">
    <location>
        <begin position="1"/>
        <end position="25"/>
    </location>
</feature>
<sequence>MPRLARSNRAAPSHTRATQDTNPIRFEGRVTRQVGAWAQVSDLAGFQARCQAVVHQVDDLLQYVVERPLTKDADLGFRPFQNLIPVIKLSRLFLNKLSRVSSDKPHPFSEVSPDELTTLIKAIVRLPDKINTFINRMEDHFSRIGVVYSEKVFDILDHLQRPIKIVKHLLDHPESPQGLHLQYRRWIDVWNSHLCRAGCRASRPHVTWKNDIHRSY</sequence>
<proteinExistence type="predicted"/>
<dbReference type="PANTHER" id="PTHR33069">
    <property type="entry name" value="CHROMOSOME 7, WHOLE GENOME SHOTGUN SEQUENCE-RELATED"/>
    <property type="match status" value="1"/>
</dbReference>
<accession>A0A5B0NZP2</accession>
<organism evidence="3 5">
    <name type="scientific">Puccinia graminis f. sp. tritici</name>
    <dbReference type="NCBI Taxonomy" id="56615"/>
    <lineage>
        <taxon>Eukaryota</taxon>
        <taxon>Fungi</taxon>
        <taxon>Dikarya</taxon>
        <taxon>Basidiomycota</taxon>
        <taxon>Pucciniomycotina</taxon>
        <taxon>Pucciniomycetes</taxon>
        <taxon>Pucciniales</taxon>
        <taxon>Pucciniaceae</taxon>
        <taxon>Puccinia</taxon>
    </lineage>
</organism>
<comment type="caution">
    <text evidence="3">The sequence shown here is derived from an EMBL/GenBank/DDBJ whole genome shotgun (WGS) entry which is preliminary data.</text>
</comment>
<evidence type="ECO:0000313" key="5">
    <source>
        <dbReference type="Proteomes" id="UP000325313"/>
    </source>
</evidence>
<evidence type="ECO:0000313" key="4">
    <source>
        <dbReference type="Proteomes" id="UP000324748"/>
    </source>
</evidence>
<evidence type="ECO:0000313" key="3">
    <source>
        <dbReference type="EMBL" id="KAA1093258.1"/>
    </source>
</evidence>